<evidence type="ECO:0000313" key="1">
    <source>
        <dbReference type="EMBL" id="CAE8581823.1"/>
    </source>
</evidence>
<proteinExistence type="predicted"/>
<dbReference type="EMBL" id="CAJNNV010000211">
    <property type="protein sequence ID" value="CAE8581823.1"/>
    <property type="molecule type" value="Genomic_DNA"/>
</dbReference>
<organism evidence="1 2">
    <name type="scientific">Polarella glacialis</name>
    <name type="common">Dinoflagellate</name>
    <dbReference type="NCBI Taxonomy" id="89957"/>
    <lineage>
        <taxon>Eukaryota</taxon>
        <taxon>Sar</taxon>
        <taxon>Alveolata</taxon>
        <taxon>Dinophyceae</taxon>
        <taxon>Suessiales</taxon>
        <taxon>Suessiaceae</taxon>
        <taxon>Polarella</taxon>
    </lineage>
</organism>
<comment type="caution">
    <text evidence="1">The sequence shown here is derived from an EMBL/GenBank/DDBJ whole genome shotgun (WGS) entry which is preliminary data.</text>
</comment>
<accession>A0A813D537</accession>
<gene>
    <name evidence="1" type="ORF">PGLA1383_LOCUS834</name>
</gene>
<dbReference type="AlphaFoldDB" id="A0A813D537"/>
<sequence>MREAMHQGIATHICAQLHASTDMRFFATIIQGDLRCRLIVSCATHRHPRYKITCMAQMPSRYCNLSAVSKLRASSANLKSRTDLQSSLSECRVAAEILSPSFKVPTDDVCVAEVSTSMWVDEVPAAMALFWVAPCFLGFTSGTSRK</sequence>
<evidence type="ECO:0000313" key="2">
    <source>
        <dbReference type="Proteomes" id="UP000654075"/>
    </source>
</evidence>
<keyword evidence="2" id="KW-1185">Reference proteome</keyword>
<protein>
    <submittedName>
        <fullName evidence="1">Uncharacterized protein</fullName>
    </submittedName>
</protein>
<reference evidence="1" key="1">
    <citation type="submission" date="2021-02" db="EMBL/GenBank/DDBJ databases">
        <authorList>
            <person name="Dougan E. K."/>
            <person name="Rhodes N."/>
            <person name="Thang M."/>
            <person name="Chan C."/>
        </authorList>
    </citation>
    <scope>NUCLEOTIDE SEQUENCE</scope>
</reference>
<name>A0A813D537_POLGL</name>
<dbReference type="Proteomes" id="UP000654075">
    <property type="component" value="Unassembled WGS sequence"/>
</dbReference>